<dbReference type="GO" id="GO:0005516">
    <property type="term" value="F:calmodulin binding"/>
    <property type="evidence" value="ECO:0007669"/>
    <property type="project" value="UniProtKB-KW"/>
</dbReference>
<evidence type="ECO:0000256" key="14">
    <source>
        <dbReference type="SAM" id="MobiDB-lite"/>
    </source>
</evidence>
<organism evidence="17 18">
    <name type="scientific">Macrostomum lignano</name>
    <dbReference type="NCBI Taxonomy" id="282301"/>
    <lineage>
        <taxon>Eukaryota</taxon>
        <taxon>Metazoa</taxon>
        <taxon>Spiralia</taxon>
        <taxon>Lophotrochozoa</taxon>
        <taxon>Platyhelminthes</taxon>
        <taxon>Rhabditophora</taxon>
        <taxon>Macrostomorpha</taxon>
        <taxon>Macrostomida</taxon>
        <taxon>Macrostomidae</taxon>
        <taxon>Macrostomum</taxon>
    </lineage>
</organism>
<comment type="subcellular location">
    <subcellularLocation>
        <location evidence="2 13">Cell membrane</location>
        <topology evidence="2 13">Lipid-anchor</topology>
        <orientation evidence="2 13">Cytoplasmic side</orientation>
    </subcellularLocation>
</comment>
<proteinExistence type="inferred from homology"/>
<feature type="region of interest" description="Disordered" evidence="14">
    <location>
        <begin position="1338"/>
        <end position="1378"/>
    </location>
</feature>
<evidence type="ECO:0000259" key="15">
    <source>
        <dbReference type="Pfam" id="PF00723"/>
    </source>
</evidence>
<feature type="compositionally biased region" description="Pro residues" evidence="14">
    <location>
        <begin position="1338"/>
        <end position="1347"/>
    </location>
</feature>
<evidence type="ECO:0000256" key="7">
    <source>
        <dbReference type="ARBA" id="ARBA00022600"/>
    </source>
</evidence>
<comment type="similarity">
    <text evidence="4 13">Belongs to the phosphorylase b kinase regulatory chain family.</text>
</comment>
<dbReference type="GO" id="GO:0005964">
    <property type="term" value="C:phosphorylase kinase complex"/>
    <property type="evidence" value="ECO:0007669"/>
    <property type="project" value="TreeGrafter"/>
</dbReference>
<comment type="pathway">
    <text evidence="3 13">Glycan biosynthesis; glycogen metabolism.</text>
</comment>
<feature type="compositionally biased region" description="Low complexity" evidence="14">
    <location>
        <begin position="1369"/>
        <end position="1378"/>
    </location>
</feature>
<dbReference type="InterPro" id="IPR008734">
    <property type="entry name" value="PHK_A/B_su"/>
</dbReference>
<evidence type="ECO:0000256" key="8">
    <source>
        <dbReference type="ARBA" id="ARBA00022860"/>
    </source>
</evidence>
<keyword evidence="7 13" id="KW-0321">Glycogen metabolism</keyword>
<reference evidence="18" key="1">
    <citation type="submission" date="2016-11" db="UniProtKB">
        <authorList>
            <consortium name="WormBaseParasite"/>
        </authorList>
    </citation>
    <scope>IDENTIFICATION</scope>
</reference>
<dbReference type="PANTHER" id="PTHR10749">
    <property type="entry name" value="PHOSPHORYLASE B KINASE REGULATORY SUBUNIT"/>
    <property type="match status" value="1"/>
</dbReference>
<keyword evidence="17" id="KW-1185">Reference proteome</keyword>
<dbReference type="InterPro" id="IPR011613">
    <property type="entry name" value="GH15-like"/>
</dbReference>
<dbReference type="Pfam" id="PF19292">
    <property type="entry name" value="KPBB_C"/>
    <property type="match status" value="1"/>
</dbReference>
<feature type="domain" description="GH15-like" evidence="15">
    <location>
        <begin position="5"/>
        <end position="943"/>
    </location>
</feature>
<dbReference type="PANTHER" id="PTHR10749:SF7">
    <property type="entry name" value="PHOSPHORYLASE B KINASE REGULATORY SUBUNIT ALPHA-RELATED"/>
    <property type="match status" value="1"/>
</dbReference>
<dbReference type="Gene3D" id="1.50.10.10">
    <property type="match status" value="1"/>
</dbReference>
<sequence length="1569" mass="173561">ASRRQLEFYHGLVLDTVLHRQNPVTGLVATSEQQDHAYIRDNTYAAMCVWALALAYKKVAEADEDRARLKDLEGRAVKCMRSLLHCMMRQSDKLERFKTSRQPLDALHCKFSASDLGPVTGDGEYGHLQLDAVSLYLLALAQMTASGLVLIYTPEEVAFVQNLVFYLESAYTVSDYGIWERGDKTNHGLPELNSTSIGMAKAALEALAELDLFGSSGGTRSFVHVMADDPQSCAAVLESMLPRESCSKETDAGLLSVISYPAFAIDNEDVVNSTRDCIVSVLEGRYGCCRFLRDGYRTAVEDPTRLHYEPCELKQFENIECEWPLFFCYLLLDSLFHEDEDRSRRYAALLERLAQPDRHGRPLMPESYAVPADLVAEERANPGSQERHPVGALPHLWSQSVYTICLLLLDGFLRPQEIDPLGRRLALEAKPDLVVQVVVIAEDSKIQAALERHMGLRVQDFDEVQSDTGVCIFPAKLLGHFYSHLGQCQQLGLSGRQSSEAGVLATSRLYNVGSQMLAFTPQFLDHHSFYLSLDLDFLLDQFRTHVAYLRRTWAAVGRPLFIMPVYHWYFSPDQPVQPALYSTVKKLQSGYIHGTRVTLGMLSDFVDTSCVTSMNFLDHAKGDALLDQAKAASRSSRRGRSRLGSGSNSANAATPSASGAASRVTSPTPGAGSGAPDFAALARRKKSVALTSAVSQDLGRFEPSLTPVDDEVAAAAEAAVRRAQDAKSSSKPVSCSRRSSDSSAKYVLKDSIEKADNADLMKIFKRKHIERQDSPACRLSELAEKELLRRLEQSEHLYEQFEIIYQLYIDKGLIYDTGWKEKSGSVTLRDLVAELYERAGATKQWWLVRYTAGMLEKAVENLPVCITDLLVRQKQVTIGLPPEPENCLIISPQSSQQLRELIKQASFNDLTLGVLTQEVLVYLSMLARTEPQLFANMYRIRVGLIIRVMGTEIGRSLRLNAEDATEHLLSLSPFEMKTLLHHILSGKEFHAEYVPLSQGGASHITIVSANETELSRSFYGQRGRLGSSGSKSVGPKQTFRSASHTSSGPHLTPVPARISHQFRSASHTSSGPHLTPVPVRISHQFRPAFHTSSSPHLTPVPVRISHQFRPASHTSSGPHLTPVPVRISHQFRSAFHTSSGPHLTPVPVRISHQFRSASHTSSGPHLTPVPARISHQFRPASHQFPASHTVPLLSRISSQFQSRISSQFQSCISPQFRSRISPQFRSRISPQFRSASHPVPVPHLTPVPVPHLTQFRSASHPVPFQSAFHTSSGPHLIPIPVPHLISVPVPHFTPVPVPHLTPVPVPHLTPVPVPHLTPVPVPHLTPVPVPHLTPVPVPHLTPVPAPHPQADSHLLDPRRRHPSDPQSASVSGESWLSQSLSSDRQGQWLRRRKIDGALNRVPADFYRRVWRLIECTEGLSINGHVIGQHLTREMTAGEVKFALQVEAAITAVQEPEYRQLLVEALSLLVRLPDLDLHRCIDLRRVLHVEQLVTEANRLFLADQAAHGGDATSCCAGSHDKRLACGGANGVCAHFYDSAPSGRFGTLTYLFRALTDFIGLPSDDVDCAVQ</sequence>
<dbReference type="GO" id="GO:0005886">
    <property type="term" value="C:plasma membrane"/>
    <property type="evidence" value="ECO:0007669"/>
    <property type="project" value="UniProtKB-SubCell"/>
</dbReference>
<feature type="domain" description="Phosphorylase b kinase regulatory subunit alpha/beta C-terminal" evidence="16">
    <location>
        <begin position="1381"/>
        <end position="1498"/>
    </location>
</feature>
<keyword evidence="11 13" id="KW-0449">Lipoprotein</keyword>
<keyword evidence="12 13" id="KW-0636">Prenylation</keyword>
<comment type="function">
    <text evidence="1">Phosphorylase b kinase catalyzes the phosphorylation of serine in certain substrates, including troponin I. The alpha chain may bind calmodulin.</text>
</comment>
<dbReference type="InterPro" id="IPR008928">
    <property type="entry name" value="6-hairpin_glycosidase_sf"/>
</dbReference>
<feature type="region of interest" description="Disordered" evidence="14">
    <location>
        <begin position="1020"/>
        <end position="1050"/>
    </location>
</feature>
<evidence type="ECO:0000256" key="13">
    <source>
        <dbReference type="RuleBase" id="RU364123"/>
    </source>
</evidence>
<evidence type="ECO:0000313" key="17">
    <source>
        <dbReference type="Proteomes" id="UP000095280"/>
    </source>
</evidence>
<dbReference type="InterPro" id="IPR045583">
    <property type="entry name" value="KPBA/B_C"/>
</dbReference>
<dbReference type="FunFam" id="1.50.10.10:FF:000004">
    <property type="entry name" value="Phosphorylase b kinase regulatory subunit"/>
    <property type="match status" value="1"/>
</dbReference>
<evidence type="ECO:0000259" key="16">
    <source>
        <dbReference type="Pfam" id="PF19292"/>
    </source>
</evidence>
<keyword evidence="9 13" id="KW-0472">Membrane</keyword>
<dbReference type="WBParaSite" id="maker-uti_cns_0008276-snap-gene-0.5-mRNA-1">
    <property type="protein sequence ID" value="maker-uti_cns_0008276-snap-gene-0.5-mRNA-1"/>
    <property type="gene ID" value="maker-uti_cns_0008276-snap-gene-0.5"/>
</dbReference>
<dbReference type="Pfam" id="PF00723">
    <property type="entry name" value="Glyco_hydro_15"/>
    <property type="match status" value="1"/>
</dbReference>
<evidence type="ECO:0000313" key="18">
    <source>
        <dbReference type="WBParaSite" id="maker-uti_cns_0008276-snap-gene-0.5-mRNA-1"/>
    </source>
</evidence>
<keyword evidence="6" id="KW-0597">Phosphoprotein</keyword>
<dbReference type="GO" id="GO:0005977">
    <property type="term" value="P:glycogen metabolic process"/>
    <property type="evidence" value="ECO:0007669"/>
    <property type="project" value="UniProtKB-UniPathway"/>
</dbReference>
<evidence type="ECO:0000256" key="12">
    <source>
        <dbReference type="ARBA" id="ARBA00023289"/>
    </source>
</evidence>
<evidence type="ECO:0000256" key="9">
    <source>
        <dbReference type="ARBA" id="ARBA00023136"/>
    </source>
</evidence>
<evidence type="ECO:0000256" key="10">
    <source>
        <dbReference type="ARBA" id="ARBA00023277"/>
    </source>
</evidence>
<name>A0A1I8HW57_9PLAT</name>
<protein>
    <recommendedName>
        <fullName evidence="13">Phosphorylase b kinase regulatory subunit</fullName>
    </recommendedName>
</protein>
<evidence type="ECO:0000256" key="11">
    <source>
        <dbReference type="ARBA" id="ARBA00023288"/>
    </source>
</evidence>
<dbReference type="SUPFAM" id="SSF48208">
    <property type="entry name" value="Six-hairpin glycosidases"/>
    <property type="match status" value="1"/>
</dbReference>
<feature type="region of interest" description="Disordered" evidence="14">
    <location>
        <begin position="629"/>
        <end position="677"/>
    </location>
</feature>
<evidence type="ECO:0000256" key="2">
    <source>
        <dbReference type="ARBA" id="ARBA00004342"/>
    </source>
</evidence>
<evidence type="ECO:0000256" key="6">
    <source>
        <dbReference type="ARBA" id="ARBA00022553"/>
    </source>
</evidence>
<evidence type="ECO:0000256" key="4">
    <source>
        <dbReference type="ARBA" id="ARBA00007128"/>
    </source>
</evidence>
<dbReference type="InterPro" id="IPR012341">
    <property type="entry name" value="6hp_glycosidase-like_sf"/>
</dbReference>
<dbReference type="UniPathway" id="UPA00163"/>
<evidence type="ECO:0000256" key="3">
    <source>
        <dbReference type="ARBA" id="ARBA00005131"/>
    </source>
</evidence>
<keyword evidence="5 13" id="KW-1003">Cell membrane</keyword>
<accession>A0A1I8HW57</accession>
<feature type="compositionally biased region" description="Polar residues" evidence="14">
    <location>
        <begin position="1038"/>
        <end position="1049"/>
    </location>
</feature>
<keyword evidence="8 13" id="KW-0112">Calmodulin-binding</keyword>
<dbReference type="Proteomes" id="UP000095280">
    <property type="component" value="Unplaced"/>
</dbReference>
<feature type="compositionally biased region" description="Low complexity" evidence="14">
    <location>
        <begin position="642"/>
        <end position="663"/>
    </location>
</feature>
<keyword evidence="10 13" id="KW-0119">Carbohydrate metabolism</keyword>
<evidence type="ECO:0000256" key="5">
    <source>
        <dbReference type="ARBA" id="ARBA00022475"/>
    </source>
</evidence>
<evidence type="ECO:0000256" key="1">
    <source>
        <dbReference type="ARBA" id="ARBA00002837"/>
    </source>
</evidence>